<reference evidence="3 4" key="1">
    <citation type="submission" date="2019-08" db="EMBL/GenBank/DDBJ databases">
        <title>Draft genome sequences of two oriental melons (Cucumis melo L. var makuwa).</title>
        <authorList>
            <person name="Kwon S.-Y."/>
        </authorList>
    </citation>
    <scope>NUCLEOTIDE SEQUENCE [LARGE SCALE GENOMIC DNA]</scope>
    <source>
        <strain evidence="4">cv. Chang Bougi</strain>
        <strain evidence="3">cv. SW 3</strain>
        <tissue evidence="1">Leaf</tissue>
    </source>
</reference>
<evidence type="ECO:0000313" key="3">
    <source>
        <dbReference type="Proteomes" id="UP000321393"/>
    </source>
</evidence>
<dbReference type="SUPFAM" id="SSF54001">
    <property type="entry name" value="Cysteine proteinases"/>
    <property type="match status" value="1"/>
</dbReference>
<dbReference type="AlphaFoldDB" id="A0A5A7SUX7"/>
<evidence type="ECO:0000313" key="1">
    <source>
        <dbReference type="EMBL" id="KAA0032989.1"/>
    </source>
</evidence>
<evidence type="ECO:0000313" key="2">
    <source>
        <dbReference type="EMBL" id="TYK21977.1"/>
    </source>
</evidence>
<comment type="caution">
    <text evidence="1">The sequence shown here is derived from an EMBL/GenBank/DDBJ whole genome shotgun (WGS) entry which is preliminary data.</text>
</comment>
<accession>A0A5A7SUX7</accession>
<dbReference type="Proteomes" id="UP000321947">
    <property type="component" value="Unassembled WGS sequence"/>
</dbReference>
<gene>
    <name evidence="2" type="ORF">E5676_scaffold482G00060</name>
    <name evidence="1" type="ORF">E6C27_scaffold269G00780</name>
</gene>
<dbReference type="InterPro" id="IPR038765">
    <property type="entry name" value="Papain-like_cys_pep_sf"/>
</dbReference>
<name>A0A5A7SUX7_CUCMM</name>
<proteinExistence type="predicted"/>
<evidence type="ECO:0000313" key="4">
    <source>
        <dbReference type="Proteomes" id="UP000321947"/>
    </source>
</evidence>
<dbReference type="Proteomes" id="UP000321393">
    <property type="component" value="Unassembled WGS sequence"/>
</dbReference>
<dbReference type="EMBL" id="SSTD01005249">
    <property type="protein sequence ID" value="TYK21977.1"/>
    <property type="molecule type" value="Genomic_DNA"/>
</dbReference>
<protein>
    <submittedName>
        <fullName evidence="1">Ulp1-like peptidase</fullName>
    </submittedName>
</protein>
<dbReference type="OrthoDB" id="1834277at2759"/>
<sequence length="84" mass="9653">MIGFINIREHRMAIAANMKKCKIFVFDSMPNYVEKTLVDEVLAILARCIHSLELAIGLHIIVPNFKFDPWTIVRSKETLQEGSH</sequence>
<dbReference type="EMBL" id="SSTE01020983">
    <property type="protein sequence ID" value="KAA0032989.1"/>
    <property type="molecule type" value="Genomic_DNA"/>
</dbReference>
<organism evidence="1 3">
    <name type="scientific">Cucumis melo var. makuwa</name>
    <name type="common">Oriental melon</name>
    <dbReference type="NCBI Taxonomy" id="1194695"/>
    <lineage>
        <taxon>Eukaryota</taxon>
        <taxon>Viridiplantae</taxon>
        <taxon>Streptophyta</taxon>
        <taxon>Embryophyta</taxon>
        <taxon>Tracheophyta</taxon>
        <taxon>Spermatophyta</taxon>
        <taxon>Magnoliopsida</taxon>
        <taxon>eudicotyledons</taxon>
        <taxon>Gunneridae</taxon>
        <taxon>Pentapetalae</taxon>
        <taxon>rosids</taxon>
        <taxon>fabids</taxon>
        <taxon>Cucurbitales</taxon>
        <taxon>Cucurbitaceae</taxon>
        <taxon>Benincaseae</taxon>
        <taxon>Cucumis</taxon>
    </lineage>
</organism>